<dbReference type="Proteomes" id="UP000321183">
    <property type="component" value="Chromosome"/>
</dbReference>
<evidence type="ECO:0000313" key="1">
    <source>
        <dbReference type="EMBL" id="BBJ31945.1"/>
    </source>
</evidence>
<keyword evidence="2" id="KW-1185">Reference proteome</keyword>
<proteinExistence type="predicted"/>
<reference evidence="1 2" key="1">
    <citation type="submission" date="2019-04" db="EMBL/GenBank/DDBJ databases">
        <title>Draft genome sequence of Rickettsia asiatica Maytaro1284.</title>
        <authorList>
            <person name="Thu M."/>
            <person name="Qiu Y."/>
            <person name="Nakao R."/>
        </authorList>
    </citation>
    <scope>NUCLEOTIDE SEQUENCE [LARGE SCALE GENOMIC DNA]</scope>
    <source>
        <strain evidence="1 2">Maytaro1284</strain>
    </source>
</reference>
<organism evidence="1 2">
    <name type="scientific">Rickettsia asiatica</name>
    <dbReference type="NCBI Taxonomy" id="238800"/>
    <lineage>
        <taxon>Bacteria</taxon>
        <taxon>Pseudomonadati</taxon>
        <taxon>Pseudomonadota</taxon>
        <taxon>Alphaproteobacteria</taxon>
        <taxon>Rickettsiales</taxon>
        <taxon>Rickettsiaceae</taxon>
        <taxon>Rickettsieae</taxon>
        <taxon>Rickettsia</taxon>
        <taxon>spotted fever group</taxon>
    </lineage>
</organism>
<dbReference type="RefSeq" id="WP_232049170.1">
    <property type="nucleotide sequence ID" value="NZ_AP019563.1"/>
</dbReference>
<dbReference type="AlphaFoldDB" id="A0A510GAQ3"/>
<evidence type="ECO:0000313" key="2">
    <source>
        <dbReference type="Proteomes" id="UP000321183"/>
    </source>
</evidence>
<dbReference type="KEGG" id="ras:RAS_10540"/>
<dbReference type="EMBL" id="AP019563">
    <property type="protein sequence ID" value="BBJ31945.1"/>
    <property type="molecule type" value="Genomic_DNA"/>
</dbReference>
<accession>A0A510GAQ3</accession>
<name>A0A510GAQ3_9RICK</name>
<sequence length="99" mass="12122">MSELDFEVEKTSFILSVIDIIEEYIKAEFLFDYEKQKENFQYIYNNLKYLELSMPIENAEVMKEFFRLKSEFRKYVKDKNKNVDDEFLQAIYIFSLLNL</sequence>
<protein>
    <submittedName>
        <fullName evidence="1">Uncharacterized protein</fullName>
    </submittedName>
</protein>
<gene>
    <name evidence="1" type="ORF">RAS_10540</name>
</gene>